<proteinExistence type="predicted"/>
<evidence type="ECO:0000313" key="2">
    <source>
        <dbReference type="Proteomes" id="UP000305888"/>
    </source>
</evidence>
<name>A0A5B8FZB3_9RHOB</name>
<gene>
    <name evidence="1" type="ORF">FDP22_09350</name>
</gene>
<dbReference type="AlphaFoldDB" id="A0A5B8FZB3"/>
<organism evidence="1 2">
    <name type="scientific">Paroceanicella profunda</name>
    <dbReference type="NCBI Taxonomy" id="2579971"/>
    <lineage>
        <taxon>Bacteria</taxon>
        <taxon>Pseudomonadati</taxon>
        <taxon>Pseudomonadota</taxon>
        <taxon>Alphaproteobacteria</taxon>
        <taxon>Rhodobacterales</taxon>
        <taxon>Paracoccaceae</taxon>
        <taxon>Paroceanicella</taxon>
    </lineage>
</organism>
<evidence type="ECO:0000313" key="1">
    <source>
        <dbReference type="EMBL" id="QDL91962.1"/>
    </source>
</evidence>
<dbReference type="KEGG" id="ppru:FDP22_09350"/>
<reference evidence="1 2" key="1">
    <citation type="submission" date="2019-06" db="EMBL/GenBank/DDBJ databases">
        <title>Genome sequence of Rhodobacteraceae bacterium D4M1.</title>
        <authorList>
            <person name="Cao J."/>
        </authorList>
    </citation>
    <scope>NUCLEOTIDE SEQUENCE [LARGE SCALE GENOMIC DNA]</scope>
    <source>
        <strain evidence="1 2">D4M1</strain>
    </source>
</reference>
<sequence length="77" mass="8241">MLASSMRVPHVYWSLVTGHWSLVTGHWSLVTGHWSLVTGHWSLVTGHWSLVPEPACAASVLHSLSVRSIARSAGGAA</sequence>
<protein>
    <submittedName>
        <fullName evidence="1">Uncharacterized protein</fullName>
    </submittedName>
</protein>
<keyword evidence="2" id="KW-1185">Reference proteome</keyword>
<accession>A0A5B8FZB3</accession>
<dbReference type="EMBL" id="CP040818">
    <property type="protein sequence ID" value="QDL91962.1"/>
    <property type="molecule type" value="Genomic_DNA"/>
</dbReference>
<dbReference type="Proteomes" id="UP000305888">
    <property type="component" value="Chromosome"/>
</dbReference>